<evidence type="ECO:0000256" key="4">
    <source>
        <dbReference type="ARBA" id="ARBA00023004"/>
    </source>
</evidence>
<sequence>MSVGDVSAVAVKYAILPLIAYHLVIWVYRFFLHPLRKYPGPRLSWFSDAYGGWFAYKKDLHLQTHRDHLKYGKLKTLSSSVIRQGPNKLIFNSTTAYQEIYLKESISKSQSYAAGNADPSTGNAFNTIDKRVHRVKRRLVGQLTTERSMRVFESQMIEQIDVFLGQILATSQTNPNAAIDMSQRCRWLGLDIVGHLGFGYDLKLQTDPLNRFLVHAMEIASWRLNIYMQYPFLRQLKFEALFWLLAVLQGKSFFQLLRKMIDARAAQDKHAKHDLYSVMVDAVDAPEGDRITMREIWIEAILFIPAGGDTSSTAMSSTFFYLARNPHCMKKLAEEIRSAFASGKDIRVGPELTGCRYLRACIDEALRMSPPVPGTLWRERSPGYENQPWIIDGHVIPRGTKVGVSAYCLHHNDKYFPDPFTYKPERFLEIEEGSAESKAAKAAFVPFSIGSRSCAGKAMAYQETTLTLAKTIWYFDFDMANEHALDEVEFRLQDVLTSHHNGPFLKFRPRGELWKELQD</sequence>
<dbReference type="InterPro" id="IPR036396">
    <property type="entry name" value="Cyt_P450_sf"/>
</dbReference>
<evidence type="ECO:0000256" key="5">
    <source>
        <dbReference type="RuleBase" id="RU000461"/>
    </source>
</evidence>
<reference evidence="7 8" key="1">
    <citation type="submission" date="2024-01" db="EMBL/GenBank/DDBJ databases">
        <title>Complete genome of Cladobotryum mycophilum ATHUM6906.</title>
        <authorList>
            <person name="Christinaki A.C."/>
            <person name="Myridakis A.I."/>
            <person name="Kouvelis V.N."/>
        </authorList>
    </citation>
    <scope>NUCLEOTIDE SEQUENCE [LARGE SCALE GENOMIC DNA]</scope>
    <source>
        <strain evidence="7 8">ATHUM6906</strain>
    </source>
</reference>
<keyword evidence="2 5" id="KW-0349">Heme</keyword>
<keyword evidence="6" id="KW-0812">Transmembrane</keyword>
<evidence type="ECO:0000256" key="2">
    <source>
        <dbReference type="ARBA" id="ARBA00022617"/>
    </source>
</evidence>
<dbReference type="EMBL" id="JAVFKD010000012">
    <property type="protein sequence ID" value="KAK5993792.1"/>
    <property type="molecule type" value="Genomic_DNA"/>
</dbReference>
<protein>
    <submittedName>
        <fullName evidence="7">Cytochrome P450 monooxygenase apf7</fullName>
    </submittedName>
</protein>
<evidence type="ECO:0000313" key="8">
    <source>
        <dbReference type="Proteomes" id="UP001338125"/>
    </source>
</evidence>
<evidence type="ECO:0000256" key="1">
    <source>
        <dbReference type="ARBA" id="ARBA00001971"/>
    </source>
</evidence>
<dbReference type="InterPro" id="IPR002401">
    <property type="entry name" value="Cyt_P450_E_grp-I"/>
</dbReference>
<organism evidence="7 8">
    <name type="scientific">Cladobotryum mycophilum</name>
    <dbReference type="NCBI Taxonomy" id="491253"/>
    <lineage>
        <taxon>Eukaryota</taxon>
        <taxon>Fungi</taxon>
        <taxon>Dikarya</taxon>
        <taxon>Ascomycota</taxon>
        <taxon>Pezizomycotina</taxon>
        <taxon>Sordariomycetes</taxon>
        <taxon>Hypocreomycetidae</taxon>
        <taxon>Hypocreales</taxon>
        <taxon>Hypocreaceae</taxon>
        <taxon>Cladobotryum</taxon>
    </lineage>
</organism>
<keyword evidence="3 5" id="KW-0479">Metal-binding</keyword>
<comment type="caution">
    <text evidence="7">The sequence shown here is derived from an EMBL/GenBank/DDBJ whole genome shotgun (WGS) entry which is preliminary data.</text>
</comment>
<dbReference type="CDD" id="cd11061">
    <property type="entry name" value="CYP67-like"/>
    <property type="match status" value="1"/>
</dbReference>
<dbReference type="PROSITE" id="PS00086">
    <property type="entry name" value="CYTOCHROME_P450"/>
    <property type="match status" value="1"/>
</dbReference>
<dbReference type="PRINTS" id="PR00463">
    <property type="entry name" value="EP450I"/>
</dbReference>
<keyword evidence="8" id="KW-1185">Reference proteome</keyword>
<dbReference type="PANTHER" id="PTHR24305">
    <property type="entry name" value="CYTOCHROME P450"/>
    <property type="match status" value="1"/>
</dbReference>
<comment type="cofactor">
    <cofactor evidence="1">
        <name>heme</name>
        <dbReference type="ChEBI" id="CHEBI:30413"/>
    </cofactor>
</comment>
<keyword evidence="6" id="KW-1133">Transmembrane helix</keyword>
<dbReference type="Pfam" id="PF00067">
    <property type="entry name" value="p450"/>
    <property type="match status" value="1"/>
</dbReference>
<keyword evidence="5" id="KW-0560">Oxidoreductase</keyword>
<feature type="transmembrane region" description="Helical" evidence="6">
    <location>
        <begin position="13"/>
        <end position="32"/>
    </location>
</feature>
<dbReference type="InterPro" id="IPR050121">
    <property type="entry name" value="Cytochrome_P450_monoxygenase"/>
</dbReference>
<evidence type="ECO:0000256" key="6">
    <source>
        <dbReference type="SAM" id="Phobius"/>
    </source>
</evidence>
<evidence type="ECO:0000313" key="7">
    <source>
        <dbReference type="EMBL" id="KAK5993792.1"/>
    </source>
</evidence>
<dbReference type="PRINTS" id="PR00385">
    <property type="entry name" value="P450"/>
</dbReference>
<keyword evidence="6" id="KW-0472">Membrane</keyword>
<gene>
    <name evidence="7" type="ORF">PT974_07229</name>
</gene>
<dbReference type="InterPro" id="IPR017972">
    <property type="entry name" value="Cyt_P450_CS"/>
</dbReference>
<keyword evidence="5 7" id="KW-0503">Monooxygenase</keyword>
<dbReference type="SUPFAM" id="SSF48264">
    <property type="entry name" value="Cytochrome P450"/>
    <property type="match status" value="1"/>
</dbReference>
<accession>A0ABR0SNR4</accession>
<keyword evidence="4 5" id="KW-0408">Iron</keyword>
<dbReference type="PANTHER" id="PTHR24305:SF226">
    <property type="entry name" value="CYTOCHROME P450 MONOOXYGENASE"/>
    <property type="match status" value="1"/>
</dbReference>
<evidence type="ECO:0000256" key="3">
    <source>
        <dbReference type="ARBA" id="ARBA00022723"/>
    </source>
</evidence>
<proteinExistence type="inferred from homology"/>
<dbReference type="GO" id="GO:0004497">
    <property type="term" value="F:monooxygenase activity"/>
    <property type="evidence" value="ECO:0007669"/>
    <property type="project" value="UniProtKB-KW"/>
</dbReference>
<dbReference type="InterPro" id="IPR001128">
    <property type="entry name" value="Cyt_P450"/>
</dbReference>
<comment type="similarity">
    <text evidence="5">Belongs to the cytochrome P450 family.</text>
</comment>
<name>A0ABR0SNR4_9HYPO</name>
<dbReference type="Gene3D" id="1.10.630.10">
    <property type="entry name" value="Cytochrome P450"/>
    <property type="match status" value="1"/>
</dbReference>
<dbReference type="Proteomes" id="UP001338125">
    <property type="component" value="Unassembled WGS sequence"/>
</dbReference>